<dbReference type="EMBL" id="MLJW01000398">
    <property type="protein sequence ID" value="OIQ87905.1"/>
    <property type="molecule type" value="Genomic_DNA"/>
</dbReference>
<keyword evidence="4 5" id="KW-0472">Membrane</keyword>
<feature type="domain" description="ABC transmembrane type-1" evidence="6">
    <location>
        <begin position="150"/>
        <end position="344"/>
    </location>
</feature>
<dbReference type="PANTHER" id="PTHR42744:SF1">
    <property type="entry name" value="BINDING-PROTEIN-DEPENDENT TRANSPORT SYSTEMS INNER MEMBRANE COMPONENT"/>
    <property type="match status" value="1"/>
</dbReference>
<comment type="subcellular location">
    <subcellularLocation>
        <location evidence="1">Membrane</location>
        <topology evidence="1">Multi-pass membrane protein</topology>
    </subcellularLocation>
</comment>
<protein>
    <submittedName>
        <fullName evidence="7">Bicarbonate transport system permease protein CmpB</fullName>
    </submittedName>
</protein>
<evidence type="ECO:0000259" key="6">
    <source>
        <dbReference type="PROSITE" id="PS50928"/>
    </source>
</evidence>
<dbReference type="InterPro" id="IPR000515">
    <property type="entry name" value="MetI-like"/>
</dbReference>
<feature type="transmembrane region" description="Helical" evidence="5">
    <location>
        <begin position="107"/>
        <end position="124"/>
    </location>
</feature>
<feature type="transmembrane region" description="Helical" evidence="5">
    <location>
        <begin position="496"/>
        <end position="518"/>
    </location>
</feature>
<evidence type="ECO:0000256" key="3">
    <source>
        <dbReference type="ARBA" id="ARBA00022989"/>
    </source>
</evidence>
<feature type="transmembrane region" description="Helical" evidence="5">
    <location>
        <begin position="629"/>
        <end position="648"/>
    </location>
</feature>
<feature type="transmembrane region" description="Helical" evidence="5">
    <location>
        <begin position="420"/>
        <end position="441"/>
    </location>
</feature>
<feature type="transmembrane region" description="Helical" evidence="5">
    <location>
        <begin position="287"/>
        <end position="305"/>
    </location>
</feature>
<reference evidence="7" key="1">
    <citation type="submission" date="2016-10" db="EMBL/GenBank/DDBJ databases">
        <title>Sequence of Gallionella enrichment culture.</title>
        <authorList>
            <person name="Poehlein A."/>
            <person name="Muehling M."/>
            <person name="Daniel R."/>
        </authorList>
    </citation>
    <scope>NUCLEOTIDE SEQUENCE</scope>
</reference>
<evidence type="ECO:0000256" key="2">
    <source>
        <dbReference type="ARBA" id="ARBA00022692"/>
    </source>
</evidence>
<feature type="domain" description="ABC transmembrane type-1" evidence="6">
    <location>
        <begin position="461"/>
        <end position="647"/>
    </location>
</feature>
<feature type="transmembrane region" description="Helical" evidence="5">
    <location>
        <begin position="461"/>
        <end position="484"/>
    </location>
</feature>
<dbReference type="InterPro" id="IPR035906">
    <property type="entry name" value="MetI-like_sf"/>
</dbReference>
<dbReference type="Pfam" id="PF00528">
    <property type="entry name" value="BPD_transp_1"/>
    <property type="match status" value="2"/>
</dbReference>
<keyword evidence="2 5" id="KW-0812">Transmembrane</keyword>
<dbReference type="GO" id="GO:0016020">
    <property type="term" value="C:membrane"/>
    <property type="evidence" value="ECO:0007669"/>
    <property type="project" value="UniProtKB-SubCell"/>
</dbReference>
<feature type="transmembrane region" description="Helical" evidence="5">
    <location>
        <begin position="325"/>
        <end position="345"/>
    </location>
</feature>
<keyword evidence="3 5" id="KW-1133">Transmembrane helix</keyword>
<gene>
    <name evidence="7" type="primary">cmpB_10</name>
    <name evidence="7" type="ORF">GALL_302360</name>
</gene>
<feature type="transmembrane region" description="Helical" evidence="5">
    <location>
        <begin position="157"/>
        <end position="176"/>
    </location>
</feature>
<dbReference type="SUPFAM" id="SSF161098">
    <property type="entry name" value="MetI-like"/>
    <property type="match status" value="2"/>
</dbReference>
<dbReference type="Gene3D" id="1.10.3720.10">
    <property type="entry name" value="MetI-like"/>
    <property type="match status" value="2"/>
</dbReference>
<dbReference type="CDD" id="cd06261">
    <property type="entry name" value="TM_PBP2"/>
    <property type="match status" value="2"/>
</dbReference>
<evidence type="ECO:0000256" key="4">
    <source>
        <dbReference type="ARBA" id="ARBA00023136"/>
    </source>
</evidence>
<organism evidence="7">
    <name type="scientific">mine drainage metagenome</name>
    <dbReference type="NCBI Taxonomy" id="410659"/>
    <lineage>
        <taxon>unclassified sequences</taxon>
        <taxon>metagenomes</taxon>
        <taxon>ecological metagenomes</taxon>
    </lineage>
</organism>
<dbReference type="PANTHER" id="PTHR42744">
    <property type="entry name" value="BINDING-PROTEIN-DEPENDENT TRANSPORT SYSTEMS INNER MEMBRANE COMPONENT"/>
    <property type="match status" value="1"/>
</dbReference>
<dbReference type="GO" id="GO:0055085">
    <property type="term" value="P:transmembrane transport"/>
    <property type="evidence" value="ECO:0007669"/>
    <property type="project" value="InterPro"/>
</dbReference>
<dbReference type="AlphaFoldDB" id="A0A1J5QW41"/>
<comment type="caution">
    <text evidence="7">The sequence shown here is derived from an EMBL/GenBank/DDBJ whole genome shotgun (WGS) entry which is preliminary data.</text>
</comment>
<evidence type="ECO:0000313" key="7">
    <source>
        <dbReference type="EMBL" id="OIQ87905.1"/>
    </source>
</evidence>
<accession>A0A1J5QW41</accession>
<dbReference type="PROSITE" id="PS50928">
    <property type="entry name" value="ABC_TM1"/>
    <property type="match status" value="2"/>
</dbReference>
<feature type="transmembrane region" description="Helical" evidence="5">
    <location>
        <begin position="524"/>
        <end position="550"/>
    </location>
</feature>
<proteinExistence type="predicted"/>
<sequence>MSRKTCRHRSAYGVQRGLDELALALREQRYWPAPITGRAGLKSLSKAVDCGRFARRGLNGLVDEGQRDCHQWPGDPGADAEGQVVHHDAATLTRDGWHQRVPGWRDVAAISLVLAVMLLLGSGARQMVTPFAVAHQPEISLAPSALPNDALRTAMRMLAALAASLVFTFTYATLAAKSRRAERLLIPLLDVLQSVPVLGYLSFTTVFFVSIFPGNVLGPELAAIFAIFTSQAWNMAFSFYQSLRMIPPDLDEATRSFRFSGWQRFWRLEVPFAMPGLIWNMMMSMSGGWFFVVASEAITVGALHIKLPGIGSYVATAIERRDLGAVGWAIAAMTVTILLYDQLFFRPMVAWAEKFRFEQTASQVALRSWVTDLARGAILLRPFGRRIRVGMQAVARARLACPARLARMRGLPLSSRTVDLGWYTLVAAGVAYGLWSLARFAGPGLSAADVAGVFKNGLLTLLRVMVLIVLASLIWVPIGVAVGLRPRLVQIVQPVAQFLAAFPANLMFPIAVFLIVRYDADPRIWLTPLMILGTQWYILFNVIAGVTAFPSDLLEAGRSFRIRGWRWWRDVMLPGILPYYVTGAITASGGAWNASIVSEVVSWGPTQLSASGLGAYIARMTEAGDYPHIALGIAVMSFFVISINRLLWRPLYAFAERRSRLD</sequence>
<evidence type="ECO:0000256" key="1">
    <source>
        <dbReference type="ARBA" id="ARBA00004141"/>
    </source>
</evidence>
<name>A0A1J5QW41_9ZZZZ</name>
<evidence type="ECO:0000256" key="5">
    <source>
        <dbReference type="SAM" id="Phobius"/>
    </source>
</evidence>